<dbReference type="InterPro" id="IPR016156">
    <property type="entry name" value="FAD/NAD-linked_Rdtase_dimer_sf"/>
</dbReference>
<keyword evidence="2" id="KW-0285">Flavoprotein</keyword>
<reference evidence="8 9" key="1">
    <citation type="journal article" date="2019" name="Syst. Appl. Microbiol.">
        <title>New species of pathogenic Pseudomonas isolated from citrus in Tunisia: Proposal of Pseudomonas kairouanensis sp. nov. and Pseudomonas nabeulensis sp. nov.</title>
        <authorList>
            <person name="Oueslati M."/>
            <person name="Mulet M."/>
            <person name="Gomila M."/>
            <person name="Berge O."/>
            <person name="Hajlaoui M.R."/>
            <person name="Lalucat J."/>
            <person name="Sadfi-Zouaoui N."/>
            <person name="Garcia-Valdes E."/>
        </authorList>
    </citation>
    <scope>NUCLEOTIDE SEQUENCE [LARGE SCALE GENOMIC DNA]</scope>
    <source>
        <strain evidence="8 9">E10B</strain>
    </source>
</reference>
<dbReference type="PRINTS" id="PR00368">
    <property type="entry name" value="FADPNR"/>
</dbReference>
<dbReference type="GO" id="GO:0016651">
    <property type="term" value="F:oxidoreductase activity, acting on NAD(P)H"/>
    <property type="evidence" value="ECO:0007669"/>
    <property type="project" value="TreeGrafter"/>
</dbReference>
<dbReference type="Pfam" id="PF14759">
    <property type="entry name" value="Reductase_C"/>
    <property type="match status" value="1"/>
</dbReference>
<dbReference type="SUPFAM" id="SSF55424">
    <property type="entry name" value="FAD/NAD-linked reductases, dimerisation (C-terminal) domain"/>
    <property type="match status" value="1"/>
</dbReference>
<comment type="cofactor">
    <cofactor evidence="1">
        <name>FAD</name>
        <dbReference type="ChEBI" id="CHEBI:57692"/>
    </cofactor>
</comment>
<dbReference type="RefSeq" id="WP_135307227.1">
    <property type="nucleotide sequence ID" value="NZ_QUZT01000004.1"/>
</dbReference>
<dbReference type="OrthoDB" id="9800167at2"/>
<gene>
    <name evidence="8" type="ORF">DYL61_03525</name>
</gene>
<evidence type="ECO:0000256" key="3">
    <source>
        <dbReference type="ARBA" id="ARBA00022827"/>
    </source>
</evidence>
<dbReference type="GO" id="GO:0005737">
    <property type="term" value="C:cytoplasm"/>
    <property type="evidence" value="ECO:0007669"/>
    <property type="project" value="TreeGrafter"/>
</dbReference>
<dbReference type="InterPro" id="IPR023753">
    <property type="entry name" value="FAD/NAD-binding_dom"/>
</dbReference>
<sequence length="399" mass="43610">MKSLIRTVLIAGAGQAGAAVAFEIRAQGYEGQVILVGAETHLPYERPQLSKQVLQVGDNELRFIRESDAYREANIELRLGLEIVSINSEENTALLSDGTLVGFDRLVIATGVRPRFLPGLSGAGVTYLRTVEDALNLREVIKPQSRIAIIGGGVIGLEVASAVVAAQGKPVVIEAGIRLMARSLCERTANFLDSWHRQQGADIRYGVTVARYEAGTLTLSNSEQIEVDHVLVCVGVEPNQEPFVDCEITVPQGVLVDEFGRTTNPRIYATGDIAVHQHDGSFYRVETWEHAQLHAEMVGQNILGVQNGYNHPVWFWSDQGSLNLQVVGSVVSGREVCRAGNRQSSFSIFRISEDGQVLGCTSINSPKDMAMARRWIKQGVRIDHRALANVSVDLRNCIV</sequence>
<dbReference type="Gene3D" id="3.50.50.60">
    <property type="entry name" value="FAD/NAD(P)-binding domain"/>
    <property type="match status" value="2"/>
</dbReference>
<keyword evidence="5" id="KW-0732">Signal</keyword>
<evidence type="ECO:0000313" key="9">
    <source>
        <dbReference type="Proteomes" id="UP000297734"/>
    </source>
</evidence>
<evidence type="ECO:0000256" key="5">
    <source>
        <dbReference type="SAM" id="SignalP"/>
    </source>
</evidence>
<dbReference type="InterPro" id="IPR050446">
    <property type="entry name" value="FAD-oxidoreductase/Apoptosis"/>
</dbReference>
<name>A0A4Z0B8M7_9PSED</name>
<evidence type="ECO:0000259" key="7">
    <source>
        <dbReference type="Pfam" id="PF14759"/>
    </source>
</evidence>
<dbReference type="PANTHER" id="PTHR43557:SF2">
    <property type="entry name" value="RIESKE DOMAIN-CONTAINING PROTEIN-RELATED"/>
    <property type="match status" value="1"/>
</dbReference>
<dbReference type="InterPro" id="IPR028202">
    <property type="entry name" value="Reductase_C"/>
</dbReference>
<dbReference type="Gene3D" id="3.30.390.30">
    <property type="match status" value="1"/>
</dbReference>
<organism evidence="8 9">
    <name type="scientific">Pseudomonas nabeulensis</name>
    <dbReference type="NCBI Taxonomy" id="2293833"/>
    <lineage>
        <taxon>Bacteria</taxon>
        <taxon>Pseudomonadati</taxon>
        <taxon>Pseudomonadota</taxon>
        <taxon>Gammaproteobacteria</taxon>
        <taxon>Pseudomonadales</taxon>
        <taxon>Pseudomonadaceae</taxon>
        <taxon>Pseudomonas</taxon>
    </lineage>
</organism>
<keyword evidence="4" id="KW-0560">Oxidoreductase</keyword>
<protein>
    <submittedName>
        <fullName evidence="8">Pyridine nucleotide-disulfide oxidoreductase</fullName>
    </submittedName>
</protein>
<comment type="caution">
    <text evidence="8">The sequence shown here is derived from an EMBL/GenBank/DDBJ whole genome shotgun (WGS) entry which is preliminary data.</text>
</comment>
<accession>A0A4Z0B8M7</accession>
<feature type="chain" id="PRO_5021329127" evidence="5">
    <location>
        <begin position="19"/>
        <end position="399"/>
    </location>
</feature>
<dbReference type="SUPFAM" id="SSF51905">
    <property type="entry name" value="FAD/NAD(P)-binding domain"/>
    <property type="match status" value="2"/>
</dbReference>
<dbReference type="PRINTS" id="PR00411">
    <property type="entry name" value="PNDRDTASEI"/>
</dbReference>
<keyword evidence="3" id="KW-0274">FAD</keyword>
<dbReference type="EMBL" id="QUZT01000004">
    <property type="protein sequence ID" value="TFY95356.1"/>
    <property type="molecule type" value="Genomic_DNA"/>
</dbReference>
<feature type="domain" description="Reductase C-terminal" evidence="7">
    <location>
        <begin position="314"/>
        <end position="397"/>
    </location>
</feature>
<evidence type="ECO:0000313" key="8">
    <source>
        <dbReference type="EMBL" id="TFY95356.1"/>
    </source>
</evidence>
<evidence type="ECO:0000256" key="4">
    <source>
        <dbReference type="ARBA" id="ARBA00023002"/>
    </source>
</evidence>
<evidence type="ECO:0000256" key="2">
    <source>
        <dbReference type="ARBA" id="ARBA00022630"/>
    </source>
</evidence>
<dbReference type="Pfam" id="PF07992">
    <property type="entry name" value="Pyr_redox_2"/>
    <property type="match status" value="1"/>
</dbReference>
<dbReference type="PANTHER" id="PTHR43557">
    <property type="entry name" value="APOPTOSIS-INDUCING FACTOR 1"/>
    <property type="match status" value="1"/>
</dbReference>
<evidence type="ECO:0000259" key="6">
    <source>
        <dbReference type="Pfam" id="PF07992"/>
    </source>
</evidence>
<dbReference type="InterPro" id="IPR036188">
    <property type="entry name" value="FAD/NAD-bd_sf"/>
</dbReference>
<feature type="signal peptide" evidence="5">
    <location>
        <begin position="1"/>
        <end position="18"/>
    </location>
</feature>
<dbReference type="Proteomes" id="UP000297734">
    <property type="component" value="Unassembled WGS sequence"/>
</dbReference>
<proteinExistence type="predicted"/>
<evidence type="ECO:0000256" key="1">
    <source>
        <dbReference type="ARBA" id="ARBA00001974"/>
    </source>
</evidence>
<dbReference type="AlphaFoldDB" id="A0A4Z0B8M7"/>
<feature type="domain" description="FAD/NAD(P)-binding" evidence="6">
    <location>
        <begin position="7"/>
        <end position="294"/>
    </location>
</feature>
<keyword evidence="9" id="KW-1185">Reference proteome</keyword>